<dbReference type="Pfam" id="PF00766">
    <property type="entry name" value="ETF_alpha"/>
    <property type="match status" value="1"/>
</dbReference>
<proteinExistence type="inferred from homology"/>
<sequence>MPASIVVIAETGFGELTPESLECVEEAREVADGIGADVHAILPGDEVEALADELAAHGADRVTVIEHQALAQFTADGWLAAVPPLLQEARPILTLAPDSGYTCAWLPRLSVRWRIPMATGCIRVKLTDEGYPEVFRVSHNGRLHERQIWARGTAVMVLLCPGVRGVGPGRADRKADVRVVRPALTPSSFRDRTLRTHPPDPQDVDLGDAERIVSGGLGVGGPEGMAELQQLADELKASLGGTRVVADRGWLAHDRYIGTTGKIVAPKLYLALGVSGAGQHVAGITGSETVIAINTDRTAPLLKMADLGVVGDLHQIVPILIRKLRSHADAELETSPGSTPAALTGEQIG</sequence>
<dbReference type="SMART" id="SM00893">
    <property type="entry name" value="ETF"/>
    <property type="match status" value="1"/>
</dbReference>
<dbReference type="GO" id="GO:0033539">
    <property type="term" value="P:fatty acid beta-oxidation using acyl-CoA dehydrogenase"/>
    <property type="evidence" value="ECO:0007669"/>
    <property type="project" value="TreeGrafter"/>
</dbReference>
<dbReference type="EMBL" id="CP053923">
    <property type="protein sequence ID" value="QNT69391.1"/>
    <property type="molecule type" value="Genomic_DNA"/>
</dbReference>
<dbReference type="Proteomes" id="UP000516369">
    <property type="component" value="Chromosome"/>
</dbReference>
<dbReference type="PANTHER" id="PTHR43153:SF1">
    <property type="entry name" value="ELECTRON TRANSFER FLAVOPROTEIN SUBUNIT ALPHA, MITOCHONDRIAL"/>
    <property type="match status" value="1"/>
</dbReference>
<dbReference type="SUPFAM" id="SSF52467">
    <property type="entry name" value="DHS-like NAD/FAD-binding domain"/>
    <property type="match status" value="1"/>
</dbReference>
<evidence type="ECO:0000256" key="4">
    <source>
        <dbReference type="SAM" id="MobiDB-lite"/>
    </source>
</evidence>
<evidence type="ECO:0000313" key="7">
    <source>
        <dbReference type="Proteomes" id="UP000516369"/>
    </source>
</evidence>
<dbReference type="SUPFAM" id="SSF52402">
    <property type="entry name" value="Adenine nucleotide alpha hydrolases-like"/>
    <property type="match status" value="1"/>
</dbReference>
<gene>
    <name evidence="6" type="ORF">HQ394_08765</name>
</gene>
<dbReference type="Pfam" id="PF01012">
    <property type="entry name" value="ETF"/>
    <property type="match status" value="1"/>
</dbReference>
<reference evidence="6 7" key="1">
    <citation type="submission" date="2020-05" db="EMBL/GenBank/DDBJ databases">
        <title>Complete closed genome sequence of Defluviicoccus vanus.</title>
        <authorList>
            <person name="Bessarab I."/>
            <person name="Arumugam K."/>
            <person name="Maszenan A.M."/>
            <person name="Seviour R.J."/>
            <person name="Williams R.B."/>
        </authorList>
    </citation>
    <scope>NUCLEOTIDE SEQUENCE [LARGE SCALE GENOMIC DNA]</scope>
    <source>
        <strain evidence="6 7">Ben 114</strain>
    </source>
</reference>
<evidence type="ECO:0000256" key="1">
    <source>
        <dbReference type="ARBA" id="ARBA00005817"/>
    </source>
</evidence>
<evidence type="ECO:0000259" key="5">
    <source>
        <dbReference type="SMART" id="SM00893"/>
    </source>
</evidence>
<dbReference type="RefSeq" id="WP_190262896.1">
    <property type="nucleotide sequence ID" value="NZ_CP053923.1"/>
</dbReference>
<dbReference type="PANTHER" id="PTHR43153">
    <property type="entry name" value="ELECTRON TRANSFER FLAVOPROTEIN ALPHA"/>
    <property type="match status" value="1"/>
</dbReference>
<dbReference type="Gene3D" id="3.40.50.620">
    <property type="entry name" value="HUPs"/>
    <property type="match status" value="1"/>
</dbReference>
<feature type="domain" description="Electron transfer flavoprotein alpha/beta-subunit N-terminal" evidence="5">
    <location>
        <begin position="5"/>
        <end position="193"/>
    </location>
</feature>
<protein>
    <submittedName>
        <fullName evidence="6">Electron transfer flavoprotein subunit alpha/FixB family protein</fullName>
    </submittedName>
</protein>
<feature type="binding site" evidence="3">
    <location>
        <begin position="273"/>
        <end position="280"/>
    </location>
    <ligand>
        <name>FAD</name>
        <dbReference type="ChEBI" id="CHEBI:57692"/>
    </ligand>
</feature>
<evidence type="ECO:0000256" key="2">
    <source>
        <dbReference type="ARBA" id="ARBA00022982"/>
    </source>
</evidence>
<feature type="binding site" evidence="3">
    <location>
        <position position="294"/>
    </location>
    <ligand>
        <name>FAD</name>
        <dbReference type="ChEBI" id="CHEBI:57692"/>
    </ligand>
</feature>
<dbReference type="KEGG" id="dvn:HQ394_08765"/>
<feature type="region of interest" description="Disordered" evidence="4">
    <location>
        <begin position="330"/>
        <end position="349"/>
    </location>
</feature>
<name>A0A7H1N105_9PROT</name>
<evidence type="ECO:0000313" key="6">
    <source>
        <dbReference type="EMBL" id="QNT69391.1"/>
    </source>
</evidence>
<keyword evidence="3" id="KW-0274">FAD</keyword>
<keyword evidence="7" id="KW-1185">Reference proteome</keyword>
<keyword evidence="2" id="KW-0813">Transport</keyword>
<evidence type="ECO:0000256" key="3">
    <source>
        <dbReference type="PIRSR" id="PIRSR000089-1"/>
    </source>
</evidence>
<dbReference type="InterPro" id="IPR014730">
    <property type="entry name" value="ETF_a/b_N"/>
</dbReference>
<dbReference type="InterPro" id="IPR029035">
    <property type="entry name" value="DHS-like_NAD/FAD-binding_dom"/>
</dbReference>
<dbReference type="Gene3D" id="3.40.50.1220">
    <property type="entry name" value="TPP-binding domain"/>
    <property type="match status" value="1"/>
</dbReference>
<accession>A0A7H1N105</accession>
<dbReference type="PIRSF" id="PIRSF000089">
    <property type="entry name" value="Electra_flavoP_a"/>
    <property type="match status" value="1"/>
</dbReference>
<keyword evidence="3" id="KW-0285">Flavoprotein</keyword>
<dbReference type="GO" id="GO:0009055">
    <property type="term" value="F:electron transfer activity"/>
    <property type="evidence" value="ECO:0007669"/>
    <property type="project" value="InterPro"/>
</dbReference>
<dbReference type="InterPro" id="IPR001308">
    <property type="entry name" value="ETF_a/FixB"/>
</dbReference>
<dbReference type="GO" id="GO:0050660">
    <property type="term" value="F:flavin adenine dinucleotide binding"/>
    <property type="evidence" value="ECO:0007669"/>
    <property type="project" value="InterPro"/>
</dbReference>
<dbReference type="AlphaFoldDB" id="A0A7H1N105"/>
<dbReference type="InterPro" id="IPR014731">
    <property type="entry name" value="ETF_asu_C"/>
</dbReference>
<comment type="similarity">
    <text evidence="1">Belongs to the ETF alpha-subunit/FixB family.</text>
</comment>
<dbReference type="InterPro" id="IPR014729">
    <property type="entry name" value="Rossmann-like_a/b/a_fold"/>
</dbReference>
<keyword evidence="2" id="KW-0249">Electron transport</keyword>
<organism evidence="6 7">
    <name type="scientific">Defluviicoccus vanus</name>
    <dbReference type="NCBI Taxonomy" id="111831"/>
    <lineage>
        <taxon>Bacteria</taxon>
        <taxon>Pseudomonadati</taxon>
        <taxon>Pseudomonadota</taxon>
        <taxon>Alphaproteobacteria</taxon>
        <taxon>Rhodospirillales</taxon>
        <taxon>Rhodospirillaceae</taxon>
        <taxon>Defluviicoccus</taxon>
    </lineage>
</organism>
<comment type="cofactor">
    <cofactor evidence="3">
        <name>FAD</name>
        <dbReference type="ChEBI" id="CHEBI:57692"/>
    </cofactor>
    <text evidence="3">Binds 1 FAD per dimer.</text>
</comment>
<feature type="binding site" evidence="3">
    <location>
        <begin position="242"/>
        <end position="243"/>
    </location>
    <ligand>
        <name>FAD</name>
        <dbReference type="ChEBI" id="CHEBI:57692"/>
    </ligand>
</feature>